<dbReference type="Proteomes" id="UP000678513">
    <property type="component" value="Chromosome"/>
</dbReference>
<feature type="domain" description="ABC transmembrane type-2" evidence="8">
    <location>
        <begin position="334"/>
        <end position="560"/>
    </location>
</feature>
<dbReference type="PRINTS" id="PR00164">
    <property type="entry name" value="ABC2TRNSPORT"/>
</dbReference>
<dbReference type="InterPro" id="IPR013525">
    <property type="entry name" value="ABC2_TM"/>
</dbReference>
<name>A0ABX7Y4C2_9ACTN</name>
<feature type="transmembrane region" description="Helical" evidence="6">
    <location>
        <begin position="344"/>
        <end position="361"/>
    </location>
</feature>
<keyword evidence="4 6" id="KW-0472">Membrane</keyword>
<keyword evidence="3 6" id="KW-1133">Transmembrane helix</keyword>
<feature type="region of interest" description="Disordered" evidence="7">
    <location>
        <begin position="280"/>
        <end position="300"/>
    </location>
</feature>
<comment type="subcellular location">
    <subcellularLocation>
        <location evidence="6">Cell membrane</location>
        <topology evidence="6">Multi-pass membrane protein</topology>
    </subcellularLocation>
    <subcellularLocation>
        <location evidence="1">Membrane</location>
        <topology evidence="1">Multi-pass membrane protein</topology>
    </subcellularLocation>
</comment>
<dbReference type="PANTHER" id="PTHR43229:SF2">
    <property type="entry name" value="NODULATION PROTEIN J"/>
    <property type="match status" value="1"/>
</dbReference>
<evidence type="ECO:0000256" key="7">
    <source>
        <dbReference type="SAM" id="MobiDB-lite"/>
    </source>
</evidence>
<evidence type="ECO:0000256" key="5">
    <source>
        <dbReference type="ARBA" id="ARBA00023251"/>
    </source>
</evidence>
<feature type="transmembrane region" description="Helical" evidence="6">
    <location>
        <begin position="415"/>
        <end position="441"/>
    </location>
</feature>
<dbReference type="PROSITE" id="PS51012">
    <property type="entry name" value="ABC_TM2"/>
    <property type="match status" value="2"/>
</dbReference>
<organism evidence="9 10">
    <name type="scientific">Arachnia rubra</name>
    <dbReference type="NCBI Taxonomy" id="1547448"/>
    <lineage>
        <taxon>Bacteria</taxon>
        <taxon>Bacillati</taxon>
        <taxon>Actinomycetota</taxon>
        <taxon>Actinomycetes</taxon>
        <taxon>Propionibacteriales</taxon>
        <taxon>Propionibacteriaceae</taxon>
        <taxon>Arachnia</taxon>
    </lineage>
</organism>
<keyword evidence="10" id="KW-1185">Reference proteome</keyword>
<dbReference type="EMBL" id="CP072384">
    <property type="protein sequence ID" value="QUC07836.1"/>
    <property type="molecule type" value="Genomic_DNA"/>
</dbReference>
<feature type="domain" description="ABC transmembrane type-2" evidence="8">
    <location>
        <begin position="39"/>
        <end position="272"/>
    </location>
</feature>
<reference evidence="9 10" key="1">
    <citation type="submission" date="2021-03" db="EMBL/GenBank/DDBJ databases">
        <title>Human Oral Microbial Genomes.</title>
        <authorList>
            <person name="Johnston C.D."/>
            <person name="Chen T."/>
            <person name="Dewhirst F.E."/>
        </authorList>
    </citation>
    <scope>NUCLEOTIDE SEQUENCE [LARGE SCALE GENOMIC DNA]</scope>
    <source>
        <strain evidence="9 10">DSMZ 100122</strain>
    </source>
</reference>
<dbReference type="InterPro" id="IPR000412">
    <property type="entry name" value="ABC_2_transport"/>
</dbReference>
<keyword evidence="6" id="KW-0813">Transport</keyword>
<feature type="transmembrane region" description="Helical" evidence="6">
    <location>
        <begin position="35"/>
        <end position="59"/>
    </location>
</feature>
<dbReference type="Pfam" id="PF01061">
    <property type="entry name" value="ABC2_membrane"/>
    <property type="match status" value="2"/>
</dbReference>
<comment type="similarity">
    <text evidence="6">Belongs to the ABC-2 integral membrane protein family.</text>
</comment>
<evidence type="ECO:0000256" key="6">
    <source>
        <dbReference type="RuleBase" id="RU361157"/>
    </source>
</evidence>
<evidence type="ECO:0000256" key="3">
    <source>
        <dbReference type="ARBA" id="ARBA00022989"/>
    </source>
</evidence>
<dbReference type="InterPro" id="IPR051784">
    <property type="entry name" value="Nod_factor_ABC_transporter"/>
</dbReference>
<evidence type="ECO:0000313" key="9">
    <source>
        <dbReference type="EMBL" id="QUC07836.1"/>
    </source>
</evidence>
<feature type="transmembrane region" description="Helical" evidence="6">
    <location>
        <begin position="482"/>
        <end position="500"/>
    </location>
</feature>
<proteinExistence type="inferred from homology"/>
<evidence type="ECO:0000256" key="2">
    <source>
        <dbReference type="ARBA" id="ARBA00022692"/>
    </source>
</evidence>
<evidence type="ECO:0000256" key="1">
    <source>
        <dbReference type="ARBA" id="ARBA00004141"/>
    </source>
</evidence>
<comment type="caution">
    <text evidence="6">Lacks conserved residue(s) required for the propagation of feature annotation.</text>
</comment>
<protein>
    <recommendedName>
        <fullName evidence="6">Transport permease protein</fullName>
    </recommendedName>
</protein>
<feature type="transmembrane region" description="Helical" evidence="6">
    <location>
        <begin position="539"/>
        <end position="557"/>
    </location>
</feature>
<gene>
    <name evidence="9" type="ORF">J5A65_13085</name>
</gene>
<feature type="transmembrane region" description="Helical" evidence="6">
    <location>
        <begin position="447"/>
        <end position="470"/>
    </location>
</feature>
<keyword evidence="2 6" id="KW-0812">Transmembrane</keyword>
<evidence type="ECO:0000313" key="10">
    <source>
        <dbReference type="Proteomes" id="UP000678513"/>
    </source>
</evidence>
<keyword evidence="6" id="KW-1003">Cell membrane</keyword>
<evidence type="ECO:0000259" key="8">
    <source>
        <dbReference type="PROSITE" id="PS51012"/>
    </source>
</evidence>
<feature type="transmembrane region" description="Helical" evidence="6">
    <location>
        <begin position="65"/>
        <end position="85"/>
    </location>
</feature>
<sequence>MTETQAVMHHDAQAARVARWGAFYHARNVVLQLRAWWVSLFAIGTIEPLLTVLALGVGLGVVVDAASPGALGVPFLQFVAPALLLSTTVHAAQMENTIGVYADFKWNELYQAAASTPTTPSQLAEGHWLGSTARYVIECTTVLAVLLLFGAVTPAGALILLPVAVLTAWAFGNPVMAWTSCLHRDRGQFSIFSRLVALPLTLFSGTYFPLDVLPGWLHPIGWVSPLWHGVNLARIWTLGQAAPAWLPAVHIAYLTALTVGGLLVARRIFHLRLTGVLPRPGKEHTRNRTRTAPVTSSVGELADGQSLLQHPRTSPAFLTVAARGLKANWGANSLLMASGAVEPVLYLLAMGLGLGTLVGQVGPGVSYAAWIAPALLASSAMMGAVMDATWNVFMKLKFDKLYEAMLSTSLGPLDVALGEICVALVRGGSYAVSFVAVMVLLGLAGSWWVLLAIPVCLLIALGIAAIAMAATSFCRTFQQMDWIMLALMPMFMFSGTFYPVDVYPEPIAAVVKCLPLWHGIEMLRDLNAGAVSWGTAGHALYFAALAAVGIWLAAIRLKALFLR</sequence>
<keyword evidence="5" id="KW-0046">Antibiotic resistance</keyword>
<accession>A0ABX7Y4C2</accession>
<dbReference type="RefSeq" id="WP_212322867.1">
    <property type="nucleotide sequence ID" value="NZ_AP024463.1"/>
</dbReference>
<dbReference type="PANTHER" id="PTHR43229">
    <property type="entry name" value="NODULATION PROTEIN J"/>
    <property type="match status" value="1"/>
</dbReference>
<feature type="transmembrane region" description="Helical" evidence="6">
    <location>
        <begin position="367"/>
        <end position="394"/>
    </location>
</feature>
<feature type="transmembrane region" description="Helical" evidence="6">
    <location>
        <begin position="244"/>
        <end position="265"/>
    </location>
</feature>
<dbReference type="InterPro" id="IPR047817">
    <property type="entry name" value="ABC2_TM_bact-type"/>
</dbReference>
<evidence type="ECO:0000256" key="4">
    <source>
        <dbReference type="ARBA" id="ARBA00023136"/>
    </source>
</evidence>